<accession>A0AAW1HUL6</accession>
<dbReference type="EMBL" id="JASPKY010000915">
    <property type="protein sequence ID" value="KAK9680297.1"/>
    <property type="molecule type" value="Genomic_DNA"/>
</dbReference>
<feature type="region of interest" description="Disordered" evidence="1">
    <location>
        <begin position="35"/>
        <end position="70"/>
    </location>
</feature>
<gene>
    <name evidence="2" type="ORF">QE152_g39205</name>
</gene>
<sequence length="70" mass="8049">MEGRGTCIYDERHLDNEVCQLSRSLEFVVVDEIPPSGARNSQQPTAEVNKIDSPDVLYAREEREKKEEKI</sequence>
<name>A0AAW1HUL6_POPJA</name>
<reference evidence="2 3" key="1">
    <citation type="journal article" date="2024" name="BMC Genomics">
        <title>De novo assembly and annotation of Popillia japonica's genome with initial clues to its potential as an invasive pest.</title>
        <authorList>
            <person name="Cucini C."/>
            <person name="Boschi S."/>
            <person name="Funari R."/>
            <person name="Cardaioli E."/>
            <person name="Iannotti N."/>
            <person name="Marturano G."/>
            <person name="Paoli F."/>
            <person name="Bruttini M."/>
            <person name="Carapelli A."/>
            <person name="Frati F."/>
            <person name="Nardi F."/>
        </authorList>
    </citation>
    <scope>NUCLEOTIDE SEQUENCE [LARGE SCALE GENOMIC DNA]</scope>
    <source>
        <strain evidence="2">DMR45628</strain>
    </source>
</reference>
<comment type="caution">
    <text evidence="2">The sequence shown here is derived from an EMBL/GenBank/DDBJ whole genome shotgun (WGS) entry which is preliminary data.</text>
</comment>
<proteinExistence type="predicted"/>
<evidence type="ECO:0000313" key="3">
    <source>
        <dbReference type="Proteomes" id="UP001458880"/>
    </source>
</evidence>
<dbReference type="Proteomes" id="UP001458880">
    <property type="component" value="Unassembled WGS sequence"/>
</dbReference>
<protein>
    <submittedName>
        <fullName evidence="2">Uncharacterized protein</fullName>
    </submittedName>
</protein>
<evidence type="ECO:0000256" key="1">
    <source>
        <dbReference type="SAM" id="MobiDB-lite"/>
    </source>
</evidence>
<organism evidence="2 3">
    <name type="scientific">Popillia japonica</name>
    <name type="common">Japanese beetle</name>
    <dbReference type="NCBI Taxonomy" id="7064"/>
    <lineage>
        <taxon>Eukaryota</taxon>
        <taxon>Metazoa</taxon>
        <taxon>Ecdysozoa</taxon>
        <taxon>Arthropoda</taxon>
        <taxon>Hexapoda</taxon>
        <taxon>Insecta</taxon>
        <taxon>Pterygota</taxon>
        <taxon>Neoptera</taxon>
        <taxon>Endopterygota</taxon>
        <taxon>Coleoptera</taxon>
        <taxon>Polyphaga</taxon>
        <taxon>Scarabaeiformia</taxon>
        <taxon>Scarabaeidae</taxon>
        <taxon>Rutelinae</taxon>
        <taxon>Popillia</taxon>
    </lineage>
</organism>
<keyword evidence="3" id="KW-1185">Reference proteome</keyword>
<dbReference type="AlphaFoldDB" id="A0AAW1HUL6"/>
<evidence type="ECO:0000313" key="2">
    <source>
        <dbReference type="EMBL" id="KAK9680297.1"/>
    </source>
</evidence>
<feature type="compositionally biased region" description="Basic and acidic residues" evidence="1">
    <location>
        <begin position="49"/>
        <end position="70"/>
    </location>
</feature>